<dbReference type="InterPro" id="IPR022663">
    <property type="entry name" value="DapB_C"/>
</dbReference>
<dbReference type="GO" id="GO:0005829">
    <property type="term" value="C:cytosol"/>
    <property type="evidence" value="ECO:0007669"/>
    <property type="project" value="TreeGrafter"/>
</dbReference>
<reference evidence="13" key="1">
    <citation type="submission" date="2023-03" db="EMBL/GenBank/DDBJ databases">
        <authorList>
            <person name="Shen W."/>
            <person name="Cai J."/>
        </authorList>
    </citation>
    <scope>NUCLEOTIDE SEQUENCE</scope>
    <source>
        <strain evidence="13">B226-2</strain>
    </source>
</reference>
<dbReference type="InterPro" id="IPR000846">
    <property type="entry name" value="DapB_N"/>
</dbReference>
<dbReference type="GO" id="GO:0019877">
    <property type="term" value="P:diaminopimelate biosynthetic process"/>
    <property type="evidence" value="ECO:0007669"/>
    <property type="project" value="UniProtKB-UniRule"/>
</dbReference>
<feature type="binding site" evidence="9">
    <location>
        <position position="151"/>
    </location>
    <ligand>
        <name>(S)-2,3,4,5-tetrahydrodipicolinate</name>
        <dbReference type="ChEBI" id="CHEBI:16845"/>
    </ligand>
</feature>
<feature type="active site" description="Proton donor/acceptor" evidence="9">
    <location>
        <position position="150"/>
    </location>
</feature>
<keyword evidence="2 9" id="KW-0963">Cytoplasm</keyword>
<dbReference type="PROSITE" id="PS01298">
    <property type="entry name" value="DAPB"/>
    <property type="match status" value="1"/>
</dbReference>
<evidence type="ECO:0000256" key="9">
    <source>
        <dbReference type="HAMAP-Rule" id="MF_00102"/>
    </source>
</evidence>
<evidence type="ECO:0000256" key="8">
    <source>
        <dbReference type="ARBA" id="ARBA00023154"/>
    </source>
</evidence>
<proteinExistence type="inferred from homology"/>
<dbReference type="CDD" id="cd02274">
    <property type="entry name" value="DHDPR_N"/>
    <property type="match status" value="1"/>
</dbReference>
<dbReference type="EMBL" id="JARQBJ010000001">
    <property type="protein sequence ID" value="MDT2808948.1"/>
    <property type="molecule type" value="Genomic_DNA"/>
</dbReference>
<evidence type="ECO:0000256" key="4">
    <source>
        <dbReference type="ARBA" id="ARBA00022857"/>
    </source>
</evidence>
<comment type="caution">
    <text evidence="9">Lacks conserved residue(s) required for the propagation of feature annotation.</text>
</comment>
<comment type="caution">
    <text evidence="13">The sequence shown here is derived from an EMBL/GenBank/DDBJ whole genome shotgun (WGS) entry which is preliminary data.</text>
</comment>
<keyword evidence="7 9" id="KW-0520">NAD</keyword>
<feature type="domain" description="Dihydrodipicolinate reductase N-terminal" evidence="11">
    <location>
        <begin position="3"/>
        <end position="120"/>
    </location>
</feature>
<dbReference type="InterPro" id="IPR023940">
    <property type="entry name" value="DHDPR_bac"/>
</dbReference>
<dbReference type="PANTHER" id="PTHR20836">
    <property type="entry name" value="DIHYDRODIPICOLINATE REDUCTASE"/>
    <property type="match status" value="1"/>
</dbReference>
<comment type="catalytic activity">
    <reaction evidence="9">
        <text>(S)-2,3,4,5-tetrahydrodipicolinate + NADP(+) + H2O = (2S,4S)-4-hydroxy-2,3,4,5-tetrahydrodipicolinate + NADPH + H(+)</text>
        <dbReference type="Rhea" id="RHEA:35331"/>
        <dbReference type="ChEBI" id="CHEBI:15377"/>
        <dbReference type="ChEBI" id="CHEBI:15378"/>
        <dbReference type="ChEBI" id="CHEBI:16845"/>
        <dbReference type="ChEBI" id="CHEBI:57783"/>
        <dbReference type="ChEBI" id="CHEBI:58349"/>
        <dbReference type="ChEBI" id="CHEBI:67139"/>
        <dbReference type="EC" id="1.17.1.8"/>
    </reaction>
</comment>
<organism evidence="13 14">
    <name type="scientific">Enterococcus asini</name>
    <dbReference type="NCBI Taxonomy" id="57732"/>
    <lineage>
        <taxon>Bacteria</taxon>
        <taxon>Bacillati</taxon>
        <taxon>Bacillota</taxon>
        <taxon>Bacilli</taxon>
        <taxon>Lactobacillales</taxon>
        <taxon>Enterococcaceae</taxon>
        <taxon>Enterococcus</taxon>
    </lineage>
</organism>
<evidence type="ECO:0000256" key="5">
    <source>
        <dbReference type="ARBA" id="ARBA00022915"/>
    </source>
</evidence>
<feature type="binding site" evidence="9">
    <location>
        <begin position="93"/>
        <end position="95"/>
    </location>
    <ligand>
        <name>NAD(+)</name>
        <dbReference type="ChEBI" id="CHEBI:57540"/>
    </ligand>
</feature>
<gene>
    <name evidence="9 13" type="primary">dapB</name>
    <name evidence="13" type="ORF">P7H43_00335</name>
</gene>
<keyword evidence="4 9" id="KW-0521">NADP</keyword>
<evidence type="ECO:0000259" key="12">
    <source>
        <dbReference type="Pfam" id="PF05173"/>
    </source>
</evidence>
<keyword evidence="6 9" id="KW-0560">Oxidoreductase</keyword>
<dbReference type="InterPro" id="IPR036291">
    <property type="entry name" value="NAD(P)-bd_dom_sf"/>
</dbReference>
<evidence type="ECO:0000256" key="6">
    <source>
        <dbReference type="ARBA" id="ARBA00023002"/>
    </source>
</evidence>
<accession>A0AAW8TSQ2</accession>
<dbReference type="HAMAP" id="MF_00102">
    <property type="entry name" value="DapB"/>
    <property type="match status" value="1"/>
</dbReference>
<comment type="similarity">
    <text evidence="1 9">Belongs to the DapB family.</text>
</comment>
<comment type="subunit">
    <text evidence="9">Homotetramer.</text>
</comment>
<comment type="function">
    <text evidence="9">Catalyzes the conversion of 4-hydroxy-tetrahydrodipicolinate (HTPA) to tetrahydrodipicolinate.</text>
</comment>
<dbReference type="AlphaFoldDB" id="A0AAW8TSQ2"/>
<comment type="subcellular location">
    <subcellularLocation>
        <location evidence="9">Cytoplasm</location>
    </subcellularLocation>
</comment>
<comment type="catalytic activity">
    <reaction evidence="9">
        <text>(S)-2,3,4,5-tetrahydrodipicolinate + NAD(+) + H2O = (2S,4S)-4-hydroxy-2,3,4,5-tetrahydrodipicolinate + NADH + H(+)</text>
        <dbReference type="Rhea" id="RHEA:35323"/>
        <dbReference type="ChEBI" id="CHEBI:15377"/>
        <dbReference type="ChEBI" id="CHEBI:15378"/>
        <dbReference type="ChEBI" id="CHEBI:16845"/>
        <dbReference type="ChEBI" id="CHEBI:57540"/>
        <dbReference type="ChEBI" id="CHEBI:57945"/>
        <dbReference type="ChEBI" id="CHEBI:67139"/>
        <dbReference type="EC" id="1.17.1.8"/>
    </reaction>
</comment>
<sequence length="263" mass="28020">MKKIIISGVLGRMGQVLQTAIQNNPGLVIVAGIDAHPEKALPGQLDFPLYQSATELATEFTETADVVIDFSHHSVVPELLNVCVEKNLPVVVATTGLDEDTKGMLAVAAQVIPVFVSANMSLGINVLLKALQAISPALEPDFNIEIIEKHHNQKKDAPSGTALLLADGINDSLTKPKTYVYGRHGLELSNPLDEMGIHAVRGGTIPGEHTVLYAGPDEIIELTHTALSRDIFANGALKAALFLAKQPPGLYAMADLLDAKETN</sequence>
<dbReference type="Proteomes" id="UP001256711">
    <property type="component" value="Unassembled WGS sequence"/>
</dbReference>
<dbReference type="GO" id="GO:0051287">
    <property type="term" value="F:NAD binding"/>
    <property type="evidence" value="ECO:0007669"/>
    <property type="project" value="UniProtKB-UniRule"/>
</dbReference>
<evidence type="ECO:0000313" key="14">
    <source>
        <dbReference type="Proteomes" id="UP001256711"/>
    </source>
</evidence>
<keyword evidence="3 9" id="KW-0028">Amino-acid biosynthesis</keyword>
<dbReference type="EC" id="1.17.1.8" evidence="9 10"/>
<dbReference type="Gene3D" id="3.40.50.720">
    <property type="entry name" value="NAD(P)-binding Rossmann-like Domain"/>
    <property type="match status" value="1"/>
</dbReference>
<dbReference type="Pfam" id="PF05173">
    <property type="entry name" value="DapB_C"/>
    <property type="match status" value="1"/>
</dbReference>
<evidence type="ECO:0000256" key="10">
    <source>
        <dbReference type="NCBIfam" id="TIGR00036"/>
    </source>
</evidence>
<feature type="binding site" evidence="9">
    <location>
        <begin position="8"/>
        <end position="13"/>
    </location>
    <ligand>
        <name>NAD(+)</name>
        <dbReference type="ChEBI" id="CHEBI:57540"/>
    </ligand>
</feature>
<dbReference type="GO" id="GO:0008839">
    <property type="term" value="F:4-hydroxy-tetrahydrodipicolinate reductase"/>
    <property type="evidence" value="ECO:0007669"/>
    <property type="project" value="UniProtKB-UniRule"/>
</dbReference>
<feature type="binding site" evidence="9">
    <location>
        <begin position="160"/>
        <end position="161"/>
    </location>
    <ligand>
        <name>(S)-2,3,4,5-tetrahydrodipicolinate</name>
        <dbReference type="ChEBI" id="CHEBI:16845"/>
    </ligand>
</feature>
<name>A0AAW8TSQ2_9ENTE</name>
<dbReference type="NCBIfam" id="TIGR00036">
    <property type="entry name" value="dapB"/>
    <property type="match status" value="1"/>
</dbReference>
<dbReference type="PANTHER" id="PTHR20836:SF7">
    <property type="entry name" value="4-HYDROXY-TETRAHYDRODIPICOLINATE REDUCTASE"/>
    <property type="match status" value="1"/>
</dbReference>
<evidence type="ECO:0000256" key="3">
    <source>
        <dbReference type="ARBA" id="ARBA00022605"/>
    </source>
</evidence>
<keyword evidence="5 9" id="KW-0220">Diaminopimelate biosynthesis</keyword>
<comment type="caution">
    <text evidence="9">Was originally thought to be a dihydrodipicolinate reductase (DHDPR), catalyzing the conversion of dihydrodipicolinate to tetrahydrodipicolinate. However, it was shown in E.coli that the substrate of the enzymatic reaction is not dihydrodipicolinate (DHDP) but in fact (2S,4S)-4-hydroxy-2,3,4,5-tetrahydrodipicolinic acid (HTPA), the product released by the DapA-catalyzed reaction.</text>
</comment>
<keyword evidence="8 9" id="KW-0457">Lysine biosynthesis</keyword>
<feature type="binding site" evidence="9">
    <location>
        <begin position="117"/>
        <end position="120"/>
    </location>
    <ligand>
        <name>NAD(+)</name>
        <dbReference type="ChEBI" id="CHEBI:57540"/>
    </ligand>
</feature>
<evidence type="ECO:0000259" key="11">
    <source>
        <dbReference type="Pfam" id="PF01113"/>
    </source>
</evidence>
<evidence type="ECO:0000313" key="13">
    <source>
        <dbReference type="EMBL" id="MDT2808948.1"/>
    </source>
</evidence>
<evidence type="ECO:0000256" key="1">
    <source>
        <dbReference type="ARBA" id="ARBA00006642"/>
    </source>
</evidence>
<dbReference type="Gene3D" id="3.30.360.10">
    <property type="entry name" value="Dihydrodipicolinate Reductase, domain 2"/>
    <property type="match status" value="1"/>
</dbReference>
<dbReference type="GO" id="GO:0009089">
    <property type="term" value="P:lysine biosynthetic process via diaminopimelate"/>
    <property type="evidence" value="ECO:0007669"/>
    <property type="project" value="UniProtKB-UniRule"/>
</dbReference>
<comment type="pathway">
    <text evidence="9">Amino-acid biosynthesis; L-lysine biosynthesis via DAP pathway; (S)-tetrahydrodipicolinate from L-aspartate: step 4/4.</text>
</comment>
<protein>
    <recommendedName>
        <fullName evidence="9 10">4-hydroxy-tetrahydrodipicolinate reductase</fullName>
        <shortName evidence="9">HTPA reductase</shortName>
        <ecNumber evidence="9 10">1.17.1.8</ecNumber>
    </recommendedName>
</protein>
<dbReference type="GO" id="GO:0050661">
    <property type="term" value="F:NADP binding"/>
    <property type="evidence" value="ECO:0007669"/>
    <property type="project" value="UniProtKB-UniRule"/>
</dbReference>
<dbReference type="SUPFAM" id="SSF55347">
    <property type="entry name" value="Glyceraldehyde-3-phosphate dehydrogenase-like, C-terminal domain"/>
    <property type="match status" value="1"/>
</dbReference>
<feature type="active site" description="Proton donor" evidence="9">
    <location>
        <position position="154"/>
    </location>
</feature>
<evidence type="ECO:0000256" key="7">
    <source>
        <dbReference type="ARBA" id="ARBA00023027"/>
    </source>
</evidence>
<dbReference type="InterPro" id="IPR022664">
    <property type="entry name" value="DapB_N_CS"/>
</dbReference>
<dbReference type="PIRSF" id="PIRSF000161">
    <property type="entry name" value="DHPR"/>
    <property type="match status" value="1"/>
</dbReference>
<dbReference type="GO" id="GO:0016726">
    <property type="term" value="F:oxidoreductase activity, acting on CH or CH2 groups, NAD or NADP as acceptor"/>
    <property type="evidence" value="ECO:0007669"/>
    <property type="project" value="UniProtKB-UniRule"/>
</dbReference>
<evidence type="ECO:0000256" key="2">
    <source>
        <dbReference type="ARBA" id="ARBA00022490"/>
    </source>
</evidence>
<dbReference type="SUPFAM" id="SSF51735">
    <property type="entry name" value="NAD(P)-binding Rossmann-fold domains"/>
    <property type="match status" value="1"/>
</dbReference>
<dbReference type="RefSeq" id="WP_270596178.1">
    <property type="nucleotide sequence ID" value="NZ_JAQESC010000001.1"/>
</dbReference>
<feature type="domain" description="Dihydrodipicolinate reductase C-terminal" evidence="12">
    <location>
        <begin position="123"/>
        <end position="257"/>
    </location>
</feature>
<dbReference type="Pfam" id="PF01113">
    <property type="entry name" value="DapB_N"/>
    <property type="match status" value="1"/>
</dbReference>